<proteinExistence type="predicted"/>
<evidence type="ECO:0000313" key="2">
    <source>
        <dbReference type="Proteomes" id="UP001162131"/>
    </source>
</evidence>
<protein>
    <submittedName>
        <fullName evidence="1">Uncharacterized protein</fullName>
    </submittedName>
</protein>
<dbReference type="AlphaFoldDB" id="A0AAU9J2V1"/>
<gene>
    <name evidence="1" type="ORF">BSTOLATCC_MIC12757</name>
</gene>
<reference evidence="1" key="1">
    <citation type="submission" date="2021-09" db="EMBL/GenBank/DDBJ databases">
        <authorList>
            <consortium name="AG Swart"/>
            <person name="Singh M."/>
            <person name="Singh A."/>
            <person name="Seah K."/>
            <person name="Emmerich C."/>
        </authorList>
    </citation>
    <scope>NUCLEOTIDE SEQUENCE</scope>
    <source>
        <strain evidence="1">ATCC30299</strain>
    </source>
</reference>
<name>A0AAU9J2V1_9CILI</name>
<dbReference type="Proteomes" id="UP001162131">
    <property type="component" value="Unassembled WGS sequence"/>
</dbReference>
<comment type="caution">
    <text evidence="1">The sequence shown here is derived from an EMBL/GenBank/DDBJ whole genome shotgun (WGS) entry which is preliminary data.</text>
</comment>
<sequence>MGSSIGNKFCGSCGERQQTFEFFDDKGDNDTIFQEKAFKELSLLEILKGKDYSSRITTCENDKSNIEDRSNLRQSFFTQKDTTFDTWFEIMPSENCHGRRYLNKYEKSIDKSDSRKADKSTQCISRKRHFHQRSLSSNINESSVNLIDEIKHRKDIYRKRHK</sequence>
<keyword evidence="2" id="KW-1185">Reference proteome</keyword>
<dbReference type="EMBL" id="CAJZBQ010000013">
    <property type="protein sequence ID" value="CAG9314979.1"/>
    <property type="molecule type" value="Genomic_DNA"/>
</dbReference>
<accession>A0AAU9J2V1</accession>
<organism evidence="1 2">
    <name type="scientific">Blepharisma stoltei</name>
    <dbReference type="NCBI Taxonomy" id="1481888"/>
    <lineage>
        <taxon>Eukaryota</taxon>
        <taxon>Sar</taxon>
        <taxon>Alveolata</taxon>
        <taxon>Ciliophora</taxon>
        <taxon>Postciliodesmatophora</taxon>
        <taxon>Heterotrichea</taxon>
        <taxon>Heterotrichida</taxon>
        <taxon>Blepharismidae</taxon>
        <taxon>Blepharisma</taxon>
    </lineage>
</organism>
<evidence type="ECO:0000313" key="1">
    <source>
        <dbReference type="EMBL" id="CAG9314979.1"/>
    </source>
</evidence>